<organism evidence="4 5">
    <name type="scientific">Vibrio ziniensis</name>
    <dbReference type="NCBI Taxonomy" id="2711221"/>
    <lineage>
        <taxon>Bacteria</taxon>
        <taxon>Pseudomonadati</taxon>
        <taxon>Pseudomonadota</taxon>
        <taxon>Gammaproteobacteria</taxon>
        <taxon>Vibrionales</taxon>
        <taxon>Vibrionaceae</taxon>
        <taxon>Vibrio</taxon>
    </lineage>
</organism>
<dbReference type="RefSeq" id="WP_165312571.1">
    <property type="nucleotide sequence ID" value="NZ_CP049331.1"/>
</dbReference>
<evidence type="ECO:0000313" key="5">
    <source>
        <dbReference type="Proteomes" id="UP000503003"/>
    </source>
</evidence>
<feature type="chain" id="PRO_5026056631" evidence="2">
    <location>
        <begin position="22"/>
        <end position="182"/>
    </location>
</feature>
<dbReference type="InterPro" id="IPR011250">
    <property type="entry name" value="OMP/PagP_B-barrel"/>
</dbReference>
<feature type="signal peptide" evidence="2">
    <location>
        <begin position="1"/>
        <end position="21"/>
    </location>
</feature>
<proteinExistence type="predicted"/>
<feature type="domain" description="Outer membrane protein beta-barrel" evidence="3">
    <location>
        <begin position="7"/>
        <end position="182"/>
    </location>
</feature>
<sequence>MIKYTLAAAAVITLLSGAAQAELSNFDGLTVSGSVVGQSINLDGDKKINGEDSMLSNGFGVQFDYSVNKIVGVTGGYTKTSLDDSNFKNVDTDTERFYSGVNLGYRFEGQQWAVKPFGAIGFNTIEYKSSTTSSSETYNKVYVGTGAAVSYKQLTATLETDASALEDDVIFVESRLTLGYRF</sequence>
<dbReference type="Proteomes" id="UP000503003">
    <property type="component" value="Chromosome 1"/>
</dbReference>
<keyword evidence="5" id="KW-1185">Reference proteome</keyword>
<evidence type="ECO:0000256" key="1">
    <source>
        <dbReference type="ARBA" id="ARBA00022729"/>
    </source>
</evidence>
<gene>
    <name evidence="4" type="ORF">G5S32_14205</name>
</gene>
<dbReference type="SUPFAM" id="SSF56925">
    <property type="entry name" value="OMPA-like"/>
    <property type="match status" value="1"/>
</dbReference>
<evidence type="ECO:0000313" key="4">
    <source>
        <dbReference type="EMBL" id="QIH43027.1"/>
    </source>
</evidence>
<name>A0A6G7CLM2_9VIBR</name>
<keyword evidence="1 2" id="KW-0732">Signal</keyword>
<dbReference type="EMBL" id="CP049331">
    <property type="protein sequence ID" value="QIH43027.1"/>
    <property type="molecule type" value="Genomic_DNA"/>
</dbReference>
<dbReference type="AlphaFoldDB" id="A0A6G7CLM2"/>
<dbReference type="KEGG" id="vzi:G5S32_14205"/>
<dbReference type="Pfam" id="PF13505">
    <property type="entry name" value="OMP_b-brl"/>
    <property type="match status" value="1"/>
</dbReference>
<protein>
    <submittedName>
        <fullName evidence="4">Porin family protein</fullName>
    </submittedName>
</protein>
<reference evidence="4 5" key="1">
    <citation type="submission" date="2020-02" db="EMBL/GenBank/DDBJ databases">
        <title>A complete genome of a marine bacterium Vibrio sp. ZWAL4003 isolated from the mangrove sediment with the ability to degrade polysaccharides.</title>
        <authorList>
            <person name="Wu J."/>
            <person name="Qu W."/>
            <person name="Zeng R."/>
        </authorList>
    </citation>
    <scope>NUCLEOTIDE SEQUENCE [LARGE SCALE GENOMIC DNA]</scope>
    <source>
        <strain evidence="4 5">ZWAL4003</strain>
    </source>
</reference>
<dbReference type="InterPro" id="IPR027385">
    <property type="entry name" value="Beta-barrel_OMP"/>
</dbReference>
<evidence type="ECO:0000259" key="3">
    <source>
        <dbReference type="Pfam" id="PF13505"/>
    </source>
</evidence>
<evidence type="ECO:0000256" key="2">
    <source>
        <dbReference type="SAM" id="SignalP"/>
    </source>
</evidence>
<accession>A0A6G7CLM2</accession>
<dbReference type="Gene3D" id="2.40.160.20">
    <property type="match status" value="1"/>
</dbReference>